<comment type="caution">
    <text evidence="1">The sequence shown here is derived from an EMBL/GenBank/DDBJ whole genome shotgun (WGS) entry which is preliminary data.</text>
</comment>
<dbReference type="Proteomes" id="UP000660668">
    <property type="component" value="Unassembled WGS sequence"/>
</dbReference>
<dbReference type="RefSeq" id="WP_194697449.1">
    <property type="nucleotide sequence ID" value="NZ_JADKPO010000023.1"/>
</dbReference>
<organism evidence="1 2">
    <name type="scientific">Nocardioides agariphilus</name>
    <dbReference type="NCBI Taxonomy" id="433664"/>
    <lineage>
        <taxon>Bacteria</taxon>
        <taxon>Bacillati</taxon>
        <taxon>Actinomycetota</taxon>
        <taxon>Actinomycetes</taxon>
        <taxon>Propionibacteriales</taxon>
        <taxon>Nocardioidaceae</taxon>
        <taxon>Nocardioides</taxon>
    </lineage>
</organism>
<evidence type="ECO:0000313" key="1">
    <source>
        <dbReference type="EMBL" id="MBF4769306.1"/>
    </source>
</evidence>
<name>A0A930VPA0_9ACTN</name>
<protein>
    <recommendedName>
        <fullName evidence="3">Antibiotic biosynthesis monooxygenase</fullName>
    </recommendedName>
</protein>
<evidence type="ECO:0000313" key="2">
    <source>
        <dbReference type="Proteomes" id="UP000660668"/>
    </source>
</evidence>
<dbReference type="EMBL" id="JADKPO010000023">
    <property type="protein sequence ID" value="MBF4769306.1"/>
    <property type="molecule type" value="Genomic_DNA"/>
</dbReference>
<evidence type="ECO:0008006" key="3">
    <source>
        <dbReference type="Google" id="ProtNLM"/>
    </source>
</evidence>
<dbReference type="Gene3D" id="3.10.450.50">
    <property type="match status" value="1"/>
</dbReference>
<sequence>MGFLQVITFATDNIDEFVRREHQWVVDSTGQRTSVGGQLWADRDRPGHYVALDWFDSYESAMVNSHLPVTDEFAHDAMALATGEVVFHNLEPHQPEWNSCEAALRVSLESSTAAEQTFTDDVDLDILVPHGRTRSSGVVALEESLRAEAPGRDIELWDAHATFDGFVVEYAYRTHGTPSLAAGIMLVTMRDGRIARLAITCAGNWSAETEARVLAETGALGRRVAEAVR</sequence>
<reference evidence="1" key="1">
    <citation type="submission" date="2020-11" db="EMBL/GenBank/DDBJ databases">
        <title>Nocardioides cynanchi sp. nov., isolated from soil of rhizosphere of Cynanchum wilfordii.</title>
        <authorList>
            <person name="Lee J.-S."/>
            <person name="Suh M.K."/>
            <person name="Kim J.-S."/>
        </authorList>
    </citation>
    <scope>NUCLEOTIDE SEQUENCE</scope>
    <source>
        <strain evidence="1">KCTC 19276</strain>
    </source>
</reference>
<dbReference type="AlphaFoldDB" id="A0A930VPA0"/>
<accession>A0A930VPA0</accession>
<proteinExistence type="predicted"/>
<gene>
    <name evidence="1" type="ORF">ISU10_16180</name>
</gene>
<keyword evidence="2" id="KW-1185">Reference proteome</keyword>